<organism evidence="14">
    <name type="scientific">Haemonchus placei</name>
    <name type="common">Barber's pole worm</name>
    <dbReference type="NCBI Taxonomy" id="6290"/>
    <lineage>
        <taxon>Eukaryota</taxon>
        <taxon>Metazoa</taxon>
        <taxon>Ecdysozoa</taxon>
        <taxon>Nematoda</taxon>
        <taxon>Chromadorea</taxon>
        <taxon>Rhabditida</taxon>
        <taxon>Rhabditina</taxon>
        <taxon>Rhabditomorpha</taxon>
        <taxon>Strongyloidea</taxon>
        <taxon>Trichostrongylidae</taxon>
        <taxon>Haemonchus</taxon>
    </lineage>
</organism>
<dbReference type="GO" id="GO:0072354">
    <property type="term" value="F:histone H3T3 kinase activity"/>
    <property type="evidence" value="ECO:0007669"/>
    <property type="project" value="TreeGrafter"/>
</dbReference>
<feature type="region of interest" description="Disordered" evidence="10">
    <location>
        <begin position="418"/>
        <end position="462"/>
    </location>
</feature>
<dbReference type="GO" id="GO:0000278">
    <property type="term" value="P:mitotic cell cycle"/>
    <property type="evidence" value="ECO:0007669"/>
    <property type="project" value="TreeGrafter"/>
</dbReference>
<dbReference type="Pfam" id="PF12330">
    <property type="entry name" value="Haspin_kinase"/>
    <property type="match status" value="1"/>
</dbReference>
<comment type="catalytic activity">
    <reaction evidence="8">
        <text>L-seryl-[protein] + ATP = O-phospho-L-seryl-[protein] + ADP + H(+)</text>
        <dbReference type="Rhea" id="RHEA:17989"/>
        <dbReference type="Rhea" id="RHEA-COMP:9863"/>
        <dbReference type="Rhea" id="RHEA-COMP:11604"/>
        <dbReference type="ChEBI" id="CHEBI:15378"/>
        <dbReference type="ChEBI" id="CHEBI:29999"/>
        <dbReference type="ChEBI" id="CHEBI:30616"/>
        <dbReference type="ChEBI" id="CHEBI:83421"/>
        <dbReference type="ChEBI" id="CHEBI:456216"/>
        <dbReference type="EC" id="2.7.11.1"/>
    </reaction>
</comment>
<evidence type="ECO:0000259" key="11">
    <source>
        <dbReference type="PROSITE" id="PS50011"/>
    </source>
</evidence>
<evidence type="ECO:0000256" key="7">
    <source>
        <dbReference type="ARBA" id="ARBA00047899"/>
    </source>
</evidence>
<evidence type="ECO:0000256" key="1">
    <source>
        <dbReference type="ARBA" id="ARBA00012513"/>
    </source>
</evidence>
<accession>A0A158QQ92</accession>
<evidence type="ECO:0000256" key="4">
    <source>
        <dbReference type="ARBA" id="ARBA00022741"/>
    </source>
</evidence>
<dbReference type="OMA" id="ERFEYPN"/>
<comment type="catalytic activity">
    <reaction evidence="7">
        <text>L-threonyl-[protein] + ATP = O-phospho-L-threonyl-[protein] + ADP + H(+)</text>
        <dbReference type="Rhea" id="RHEA:46608"/>
        <dbReference type="Rhea" id="RHEA-COMP:11060"/>
        <dbReference type="Rhea" id="RHEA-COMP:11605"/>
        <dbReference type="ChEBI" id="CHEBI:15378"/>
        <dbReference type="ChEBI" id="CHEBI:30013"/>
        <dbReference type="ChEBI" id="CHEBI:30616"/>
        <dbReference type="ChEBI" id="CHEBI:61977"/>
        <dbReference type="ChEBI" id="CHEBI:456216"/>
        <dbReference type="EC" id="2.7.11.1"/>
    </reaction>
</comment>
<dbReference type="SMART" id="SM00220">
    <property type="entry name" value="S_TKc"/>
    <property type="match status" value="1"/>
</dbReference>
<evidence type="ECO:0000256" key="6">
    <source>
        <dbReference type="ARBA" id="ARBA00022840"/>
    </source>
</evidence>
<dbReference type="Gene3D" id="3.30.200.20">
    <property type="entry name" value="Phosphorylase Kinase, domain 1"/>
    <property type="match status" value="1"/>
</dbReference>
<evidence type="ECO:0000313" key="14">
    <source>
        <dbReference type="WBParaSite" id="HPLM_0001438601-mRNA-1"/>
    </source>
</evidence>
<dbReference type="OrthoDB" id="21018at2759"/>
<feature type="region of interest" description="Disordered" evidence="10">
    <location>
        <begin position="226"/>
        <end position="311"/>
    </location>
</feature>
<protein>
    <recommendedName>
        <fullName evidence="1">non-specific serine/threonine protein kinase</fullName>
        <ecNumber evidence="1">2.7.11.1</ecNumber>
    </recommendedName>
</protein>
<dbReference type="Proteomes" id="UP000268014">
    <property type="component" value="Unassembled WGS sequence"/>
</dbReference>
<dbReference type="PANTHER" id="PTHR24419:SF18">
    <property type="entry name" value="SERINE_THREONINE-PROTEIN KINASE HASPIN"/>
    <property type="match status" value="1"/>
</dbReference>
<dbReference type="SMART" id="SM01331">
    <property type="entry name" value="DUF3635"/>
    <property type="match status" value="1"/>
</dbReference>
<dbReference type="GO" id="GO:0005737">
    <property type="term" value="C:cytoplasm"/>
    <property type="evidence" value="ECO:0007669"/>
    <property type="project" value="TreeGrafter"/>
</dbReference>
<dbReference type="InterPro" id="IPR011009">
    <property type="entry name" value="Kinase-like_dom_sf"/>
</dbReference>
<keyword evidence="5" id="KW-0418">Kinase</keyword>
<dbReference type="InterPro" id="IPR024604">
    <property type="entry name" value="GSG2_C"/>
</dbReference>
<evidence type="ECO:0000256" key="5">
    <source>
        <dbReference type="ARBA" id="ARBA00022777"/>
    </source>
</evidence>
<dbReference type="GO" id="GO:0005524">
    <property type="term" value="F:ATP binding"/>
    <property type="evidence" value="ECO:0007669"/>
    <property type="project" value="UniProtKB-UniRule"/>
</dbReference>
<dbReference type="PROSITE" id="PS00107">
    <property type="entry name" value="PROTEIN_KINASE_ATP"/>
    <property type="match status" value="1"/>
</dbReference>
<evidence type="ECO:0000256" key="8">
    <source>
        <dbReference type="ARBA" id="ARBA00048679"/>
    </source>
</evidence>
<dbReference type="EMBL" id="UZAF01018547">
    <property type="protein sequence ID" value="VDO52595.1"/>
    <property type="molecule type" value="Genomic_DNA"/>
</dbReference>
<feature type="compositionally biased region" description="Polar residues" evidence="10">
    <location>
        <begin position="229"/>
        <end position="238"/>
    </location>
</feature>
<sequence length="868" mass="97865">MDLKVRALVFPFTPTLQESAAMKTRNQLNSSRRSFRTRPSVQFPVILVDNHHVKESAAMKTRNQLNSSRRSFRTRPSVQFPVILVDNHQVKLFGDDSFDDDFALRSPATRKPTKKKEEPPKVFTNITNRPAIAEEFNEENEQEKLNEELNAAADFSLYIENEDGERMKAVGNKLVKYDEFYGIKPSESNSRKKSFEESLSVKKYNQSDEYTKKLCKAICAAAGVRSKKSSGPFTTPSVSVGPAKERLSHMRPLSRASKAPDPIEELPESDSVETLQVDTSNKENEEDTGAMATMDFATTPKGRPSASEARERSFMTVVAENDDLAGSSVRPHSLRNLPASPIPDLEHMQEPEYDLAGTSVGPHSLRSPPASPIPDLEHMQEPECLRTPLLNTVPQAQSTPLSERFEYPNSNRAALNQVSRRESFDVSDCDMPAIPSTSMARSKGTEPDSPCGDELQTSSDDSRLADAFDSSLQLAPRHDNSCGSVDTLAEVRTELSIDIPYYLHGCADFNTSTPLSQLLFVIGQPRVIEWQNLPKDVFCGPRKLGEGVYGEVFATTYNGEPTALKVIPFQGDTIVYKEKVNGEYLLDATSILPEVLINRELSALFDPSADFSTPNFIKLLHTHVVKGLYPEEFMKAWNEFDEANGSENDPPSNYASEQQLFVAMGMAMGGVDLEHYQMKNEDQVVSVLLQVALSLVVAEERLQFEHRDLHIGNALVLESNDDVEYRYGGGDMVLRSYGLKVHLIDFTLSRLSKEGTTIFRDLESDEELFAGSGDYQFDIYRMMRHSNEGDWLAFNPKSNCFWMHYLAVQLISKRKCKKAIPKKRQRELQKMWDNLLRFESVKELFTHDDFYDILQRHLIIKPQSIQIE</sequence>
<dbReference type="GO" id="GO:0035556">
    <property type="term" value="P:intracellular signal transduction"/>
    <property type="evidence" value="ECO:0007669"/>
    <property type="project" value="TreeGrafter"/>
</dbReference>
<dbReference type="STRING" id="6290.A0A158QQ92"/>
<gene>
    <name evidence="12" type="ORF">HPLM_LOCUS14378</name>
</gene>
<dbReference type="PANTHER" id="PTHR24419">
    <property type="entry name" value="INTERLEUKIN-1 RECEPTOR-ASSOCIATED KINASE"/>
    <property type="match status" value="1"/>
</dbReference>
<keyword evidence="2" id="KW-0723">Serine/threonine-protein kinase</keyword>
<name>A0A158QQ92_HAEPC</name>
<evidence type="ECO:0000256" key="9">
    <source>
        <dbReference type="PROSITE-ProRule" id="PRU10141"/>
    </source>
</evidence>
<dbReference type="InterPro" id="IPR000719">
    <property type="entry name" value="Prot_kinase_dom"/>
</dbReference>
<dbReference type="InterPro" id="IPR017441">
    <property type="entry name" value="Protein_kinase_ATP_BS"/>
</dbReference>
<dbReference type="EC" id="2.7.11.1" evidence="1"/>
<keyword evidence="6 9" id="KW-0067">ATP-binding</keyword>
<evidence type="ECO:0000256" key="10">
    <source>
        <dbReference type="SAM" id="MobiDB-lite"/>
    </source>
</evidence>
<dbReference type="PROSITE" id="PS50011">
    <property type="entry name" value="PROTEIN_KINASE_DOM"/>
    <property type="match status" value="1"/>
</dbReference>
<feature type="compositionally biased region" description="Acidic residues" evidence="10">
    <location>
        <begin position="262"/>
        <end position="271"/>
    </location>
</feature>
<feature type="binding site" evidence="9">
    <location>
        <position position="565"/>
    </location>
    <ligand>
        <name>ATP</name>
        <dbReference type="ChEBI" id="CHEBI:30616"/>
    </ligand>
</feature>
<evidence type="ECO:0000256" key="3">
    <source>
        <dbReference type="ARBA" id="ARBA00022679"/>
    </source>
</evidence>
<feature type="domain" description="Protein kinase" evidence="11">
    <location>
        <begin position="538"/>
        <end position="868"/>
    </location>
</feature>
<keyword evidence="4 9" id="KW-0547">Nucleotide-binding</keyword>
<reference evidence="14" key="1">
    <citation type="submission" date="2016-04" db="UniProtKB">
        <authorList>
            <consortium name="WormBaseParasite"/>
        </authorList>
    </citation>
    <scope>IDENTIFICATION</scope>
</reference>
<dbReference type="SUPFAM" id="SSF56112">
    <property type="entry name" value="Protein kinase-like (PK-like)"/>
    <property type="match status" value="1"/>
</dbReference>
<dbReference type="Gene3D" id="1.10.510.10">
    <property type="entry name" value="Transferase(Phosphotransferase) domain 1"/>
    <property type="match status" value="1"/>
</dbReference>
<dbReference type="GO" id="GO:0005634">
    <property type="term" value="C:nucleus"/>
    <property type="evidence" value="ECO:0007669"/>
    <property type="project" value="TreeGrafter"/>
</dbReference>
<proteinExistence type="predicted"/>
<evidence type="ECO:0000256" key="2">
    <source>
        <dbReference type="ARBA" id="ARBA00022527"/>
    </source>
</evidence>
<reference evidence="12 13" key="2">
    <citation type="submission" date="2018-11" db="EMBL/GenBank/DDBJ databases">
        <authorList>
            <consortium name="Pathogen Informatics"/>
        </authorList>
    </citation>
    <scope>NUCLEOTIDE SEQUENCE [LARGE SCALE GENOMIC DNA]</scope>
    <source>
        <strain evidence="12 13">MHpl1</strain>
    </source>
</reference>
<evidence type="ECO:0000313" key="12">
    <source>
        <dbReference type="EMBL" id="VDO52595.1"/>
    </source>
</evidence>
<dbReference type="AlphaFoldDB" id="A0A158QQ92"/>
<dbReference type="WBParaSite" id="HPLM_0001438601-mRNA-1">
    <property type="protein sequence ID" value="HPLM_0001438601-mRNA-1"/>
    <property type="gene ID" value="HPLM_0001438601"/>
</dbReference>
<keyword evidence="3" id="KW-0808">Transferase</keyword>
<evidence type="ECO:0000313" key="13">
    <source>
        <dbReference type="Proteomes" id="UP000268014"/>
    </source>
</evidence>
<keyword evidence="13" id="KW-1185">Reference proteome</keyword>